<feature type="compositionally biased region" description="Acidic residues" evidence="1">
    <location>
        <begin position="1"/>
        <end position="12"/>
    </location>
</feature>
<feature type="compositionally biased region" description="Polar residues" evidence="1">
    <location>
        <begin position="19"/>
        <end position="36"/>
    </location>
</feature>
<dbReference type="GO" id="GO:0006629">
    <property type="term" value="P:lipid metabolic process"/>
    <property type="evidence" value="ECO:0007669"/>
    <property type="project" value="InterPro"/>
</dbReference>
<sequence length="709" mass="81151">MHSNSEEFDSDLQNDRESSSTNHLTTQSSKNNYDNNEISDEESANSFIGGSNVSHSKKNSIVTEDIPTNKNFKSKINENKRRKSIYEESSDSEDILSKENVSDVKHGIGTSKQQQQEDEEDEDERGEKNHRHKIFTFTVPFGGTSTDKNYTKSEANIIDVKSKNNAMVRKLNEKLPTPTSSSSLGPVHIPSKHEIKLKLKKQQSISSLEERILFANQKGLENDRFRAFKKFLKPERVISTVQELENVKLSSVLNSLEFDNHEVSKSSNKDISSGNTENHSNEGYDMHRVRRFLKHELSGDVIILGGYRGSTLREAKDNNRIWIPLKAGIKIKKVNLIIGPQDSDEIKTQKQIKPDGMLTHVGPIDIAKRLINKLSKNPKVNIRDFGYDWRLSLDITSEELHDFILKIQEKRNGKESKGKGVFIIAHSMGGLLAHYVLQKYTNLIRGIIYVGCPSQCPDILGPLRFGDQVLWNTSILSAEANFFMRSSFYFLPQDGRCFVNEDTFERYDLDFFDPETWCKYGLSPLVDKNRRKFDIRQKKRKSRIILTDLVEKLILSDDEREEEKRRGEKVKNTSSDKEEEEGEEEGSCFHTSYEDCVDYLKRVLPRVNEFLNFLNYIPNKKYPPLAIVYGNTVPTVRGAKFKNKNDIKLGDYSKFYYGPGDGVVHHKWLLPEHRGFPLAAKIQSPEGHVSLMTDHDAIAKAFISIVDNE</sequence>
<feature type="compositionally biased region" description="Basic and acidic residues" evidence="1">
    <location>
        <begin position="561"/>
        <end position="576"/>
    </location>
</feature>
<dbReference type="AlphaFoldDB" id="A0A376B2F6"/>
<feature type="compositionally biased region" description="Basic and acidic residues" evidence="1">
    <location>
        <begin position="95"/>
        <end position="106"/>
    </location>
</feature>
<evidence type="ECO:0000313" key="2">
    <source>
        <dbReference type="EMBL" id="SSD58865.1"/>
    </source>
</evidence>
<dbReference type="EMBL" id="UFAJ01000057">
    <property type="protein sequence ID" value="SSD58865.1"/>
    <property type="molecule type" value="Genomic_DNA"/>
</dbReference>
<proteinExistence type="predicted"/>
<keyword evidence="3" id="KW-1185">Reference proteome</keyword>
<dbReference type="GO" id="GO:0008374">
    <property type="term" value="F:O-acyltransferase activity"/>
    <property type="evidence" value="ECO:0007669"/>
    <property type="project" value="InterPro"/>
</dbReference>
<feature type="region of interest" description="Disordered" evidence="1">
    <location>
        <begin position="1"/>
        <end position="130"/>
    </location>
</feature>
<name>A0A376B2F6_9ASCO</name>
<accession>A0A376B2F6</accession>
<dbReference type="OrthoDB" id="10250441at2759"/>
<dbReference type="SUPFAM" id="SSF53474">
    <property type="entry name" value="alpha/beta-Hydrolases"/>
    <property type="match status" value="1"/>
</dbReference>
<evidence type="ECO:0000256" key="1">
    <source>
        <dbReference type="SAM" id="MobiDB-lite"/>
    </source>
</evidence>
<dbReference type="PANTHER" id="PTHR11440">
    <property type="entry name" value="LECITHIN-CHOLESTEROL ACYLTRANSFERASE-RELATED"/>
    <property type="match status" value="1"/>
</dbReference>
<organism evidence="2 3">
    <name type="scientific">Saccharomycodes ludwigii</name>
    <dbReference type="NCBI Taxonomy" id="36035"/>
    <lineage>
        <taxon>Eukaryota</taxon>
        <taxon>Fungi</taxon>
        <taxon>Dikarya</taxon>
        <taxon>Ascomycota</taxon>
        <taxon>Saccharomycotina</taxon>
        <taxon>Saccharomycetes</taxon>
        <taxon>Saccharomycodales</taxon>
        <taxon>Saccharomycodaceae</taxon>
        <taxon>Saccharomycodes</taxon>
    </lineage>
</organism>
<dbReference type="InterPro" id="IPR003386">
    <property type="entry name" value="LACT/PDAT_acylTrfase"/>
</dbReference>
<dbReference type="Proteomes" id="UP000262825">
    <property type="component" value="Unassembled WGS sequence"/>
</dbReference>
<dbReference type="Gene3D" id="3.40.50.1820">
    <property type="entry name" value="alpha/beta hydrolase"/>
    <property type="match status" value="1"/>
</dbReference>
<dbReference type="VEuPathDB" id="FungiDB:SCODWIG_00626"/>
<feature type="compositionally biased region" description="Polar residues" evidence="1">
    <location>
        <begin position="44"/>
        <end position="71"/>
    </location>
</feature>
<dbReference type="InterPro" id="IPR029058">
    <property type="entry name" value="AB_hydrolase_fold"/>
</dbReference>
<feature type="compositionally biased region" description="Polar residues" evidence="1">
    <location>
        <begin position="269"/>
        <end position="278"/>
    </location>
</feature>
<gene>
    <name evidence="2" type="ORF">SCODWIG_00626</name>
</gene>
<feature type="region of interest" description="Disordered" evidence="1">
    <location>
        <begin position="561"/>
        <end position="586"/>
    </location>
</feature>
<feature type="compositionally biased region" description="Acidic residues" evidence="1">
    <location>
        <begin position="577"/>
        <end position="586"/>
    </location>
</feature>
<reference evidence="3" key="1">
    <citation type="submission" date="2018-06" db="EMBL/GenBank/DDBJ databases">
        <authorList>
            <person name="Guldener U."/>
        </authorList>
    </citation>
    <scope>NUCLEOTIDE SEQUENCE [LARGE SCALE GENOMIC DNA]</scope>
    <source>
        <strain evidence="3">UTAD17</strain>
    </source>
</reference>
<protein>
    <submittedName>
        <fullName evidence="2">Uncharacterized protein</fullName>
    </submittedName>
</protein>
<evidence type="ECO:0000313" key="3">
    <source>
        <dbReference type="Proteomes" id="UP000262825"/>
    </source>
</evidence>
<feature type="region of interest" description="Disordered" evidence="1">
    <location>
        <begin position="264"/>
        <end position="283"/>
    </location>
</feature>
<dbReference type="Pfam" id="PF02450">
    <property type="entry name" value="LCAT"/>
    <property type="match status" value="1"/>
</dbReference>